<evidence type="ECO:0000313" key="2">
    <source>
        <dbReference type="Proteomes" id="UP000515129"/>
    </source>
</evidence>
<name>A0A6P6PKW5_CARAU</name>
<dbReference type="OrthoDB" id="3263820at2759"/>
<accession>A0A6P6PKW5</accession>
<dbReference type="Pfam" id="PF02992">
    <property type="entry name" value="Transposase_21"/>
    <property type="match status" value="1"/>
</dbReference>
<evidence type="ECO:0000256" key="1">
    <source>
        <dbReference type="SAM" id="MobiDB-lite"/>
    </source>
</evidence>
<reference evidence="3" key="1">
    <citation type="submission" date="2025-08" db="UniProtKB">
        <authorList>
            <consortium name="RefSeq"/>
        </authorList>
    </citation>
    <scope>IDENTIFICATION</scope>
    <source>
        <strain evidence="3">Wakin</strain>
        <tissue evidence="3">Muscle</tissue>
    </source>
</reference>
<feature type="region of interest" description="Disordered" evidence="1">
    <location>
        <begin position="23"/>
        <end position="73"/>
    </location>
</feature>
<protein>
    <submittedName>
        <fullName evidence="3">Uncharacterized protein LOC113101459</fullName>
    </submittedName>
</protein>
<dbReference type="AlphaFoldDB" id="A0A6P6PKW5"/>
<proteinExistence type="predicted"/>
<dbReference type="InterPro" id="IPR004242">
    <property type="entry name" value="Transposase_21"/>
</dbReference>
<dbReference type="PANTHER" id="PTHR46579">
    <property type="entry name" value="F5/8 TYPE C DOMAIN-CONTAINING PROTEIN-RELATED"/>
    <property type="match status" value="1"/>
</dbReference>
<evidence type="ECO:0000313" key="3">
    <source>
        <dbReference type="RefSeq" id="XP_026121437.1"/>
    </source>
</evidence>
<dbReference type="RefSeq" id="XP_026121437.1">
    <property type="nucleotide sequence ID" value="XM_026265652.1"/>
</dbReference>
<sequence>MSDRRKKYKSFLEDDYIHKKKNPRRNKYKIFLEDDEEEPHRSTSVRRNREGDVASLSPQTHTENRVDAESEEDTQLLCREEAARQLTEPDDISGGDIEDEEQNTHWLSNEEQSSSNLEDGNIRTTTCVIDGDQPLYPGAKLSKGESLTALLGYMLRHHVTKAGSQDLLHLLQMLLPENSLPSTNYLFKRAFDTASWQLHHYCLNPDCGAYIGILDVESVLCPMCDTECKVSEHLSKGYYFMYTPLRDEIKNLFENHKLNEKLSQTNNSDCIQDISDGTLYKRIPMLTEQGNISLTWNTDGVPVFNSSSYSMWPIQCTINEVPPSERKNFVLVPALWFGQTKPKMESFLKPFIEECRSLESEGVVWHNTLTKTYECSKVAAILCSVDSVARAPVQNINQFNGAHGCNFCTHSGERVEKGDGFTRVYPLSVPIPSLRTHEGMIHDAELASVNNPVNGVKGPSLLTTLQCFDMAESFVPDYLHSVLLGVVRQITGLWFDNKVPEVNVKNPCVLKEIDKRLKSVRPPSEITRLPRSVKERQKWKGSEWRTFLLISPFILMGLIPTQYFHHWMLLAFAVYLLTSSHISHVNIDKAHMALCEFVLLTESLYGKQEVSYNIHLLTHLAESVRRHGPLSLTSTFVFEGHNGRLLKLFNGTQHLPLQIAQNLARLKELKRLTRIYIAEDSLAHEYVSSALRGYSLCKNVAQVSSCNFFGHGQVKELPMSQHILLQDSGIHTEQNQATYFQRFVCDGTLYSTDQYDSKYSRCNSLVTIGQQVAKIEHIIVVQTQATPRQPVLLVRLTNQIQAFHKKRTEYVCMDSHILNVTFCAGYKAVLPSEVTNKCIEIVKRPDGLVILPLPNTYERD</sequence>
<organism evidence="2 3">
    <name type="scientific">Carassius auratus</name>
    <name type="common">Goldfish</name>
    <dbReference type="NCBI Taxonomy" id="7957"/>
    <lineage>
        <taxon>Eukaryota</taxon>
        <taxon>Metazoa</taxon>
        <taxon>Chordata</taxon>
        <taxon>Craniata</taxon>
        <taxon>Vertebrata</taxon>
        <taxon>Euteleostomi</taxon>
        <taxon>Actinopterygii</taxon>
        <taxon>Neopterygii</taxon>
        <taxon>Teleostei</taxon>
        <taxon>Ostariophysi</taxon>
        <taxon>Cypriniformes</taxon>
        <taxon>Cyprinidae</taxon>
        <taxon>Cyprininae</taxon>
        <taxon>Carassius</taxon>
    </lineage>
</organism>
<feature type="compositionally biased region" description="Low complexity" evidence="1">
    <location>
        <begin position="107"/>
        <end position="118"/>
    </location>
</feature>
<dbReference type="KEGG" id="caua:113101459"/>
<feature type="compositionally biased region" description="Acidic residues" evidence="1">
    <location>
        <begin position="88"/>
        <end position="101"/>
    </location>
</feature>
<dbReference type="PANTHER" id="PTHR46579:SF1">
    <property type="entry name" value="F5_8 TYPE C DOMAIN-CONTAINING PROTEIN"/>
    <property type="match status" value="1"/>
</dbReference>
<dbReference type="Proteomes" id="UP000515129">
    <property type="component" value="Chromosome 1"/>
</dbReference>
<dbReference type="GeneID" id="113101459"/>
<keyword evidence="2" id="KW-1185">Reference proteome</keyword>
<gene>
    <name evidence="3" type="primary">LOC113101459</name>
</gene>
<feature type="region of interest" description="Disordered" evidence="1">
    <location>
        <begin position="85"/>
        <end position="120"/>
    </location>
</feature>